<name>A0AAV4I1T2_9GAST</name>
<gene>
    <name evidence="1" type="ORF">ElyMa_006456300</name>
</gene>
<organism evidence="1 2">
    <name type="scientific">Elysia marginata</name>
    <dbReference type="NCBI Taxonomy" id="1093978"/>
    <lineage>
        <taxon>Eukaryota</taxon>
        <taxon>Metazoa</taxon>
        <taxon>Spiralia</taxon>
        <taxon>Lophotrochozoa</taxon>
        <taxon>Mollusca</taxon>
        <taxon>Gastropoda</taxon>
        <taxon>Heterobranchia</taxon>
        <taxon>Euthyneura</taxon>
        <taxon>Panpulmonata</taxon>
        <taxon>Sacoglossa</taxon>
        <taxon>Placobranchoidea</taxon>
        <taxon>Plakobranchidae</taxon>
        <taxon>Elysia</taxon>
    </lineage>
</organism>
<keyword evidence="2" id="KW-1185">Reference proteome</keyword>
<sequence>MLTSTPPFDDIIDLTGYYHCEINDINGNRILKSNRIFIQPRDVEIFSAHFRLAQPTDPRDWSLLQHQLMFGVQGGPRVAGQRLISNLSQTLDDTLGYRIKPLALQSGSRTLVAYAYRPLTVPFIPDIINDTPRVELQALANTVCLLHQALSLRVYGVVVWW</sequence>
<accession>A0AAV4I1T2</accession>
<proteinExistence type="predicted"/>
<dbReference type="Proteomes" id="UP000762676">
    <property type="component" value="Unassembled WGS sequence"/>
</dbReference>
<protein>
    <submittedName>
        <fullName evidence="1">Uncharacterized protein</fullName>
    </submittedName>
</protein>
<comment type="caution">
    <text evidence="1">The sequence shown here is derived from an EMBL/GenBank/DDBJ whole genome shotgun (WGS) entry which is preliminary data.</text>
</comment>
<dbReference type="EMBL" id="BMAT01012967">
    <property type="protein sequence ID" value="GFS02907.1"/>
    <property type="molecule type" value="Genomic_DNA"/>
</dbReference>
<dbReference type="AlphaFoldDB" id="A0AAV4I1T2"/>
<reference evidence="1 2" key="1">
    <citation type="journal article" date="2021" name="Elife">
        <title>Chloroplast acquisition without the gene transfer in kleptoplastic sea slugs, Plakobranchus ocellatus.</title>
        <authorList>
            <person name="Maeda T."/>
            <person name="Takahashi S."/>
            <person name="Yoshida T."/>
            <person name="Shimamura S."/>
            <person name="Takaki Y."/>
            <person name="Nagai Y."/>
            <person name="Toyoda A."/>
            <person name="Suzuki Y."/>
            <person name="Arimoto A."/>
            <person name="Ishii H."/>
            <person name="Satoh N."/>
            <person name="Nishiyama T."/>
            <person name="Hasebe M."/>
            <person name="Maruyama T."/>
            <person name="Minagawa J."/>
            <person name="Obokata J."/>
            <person name="Shigenobu S."/>
        </authorList>
    </citation>
    <scope>NUCLEOTIDE SEQUENCE [LARGE SCALE GENOMIC DNA]</scope>
</reference>
<evidence type="ECO:0000313" key="1">
    <source>
        <dbReference type="EMBL" id="GFS02907.1"/>
    </source>
</evidence>
<evidence type="ECO:0000313" key="2">
    <source>
        <dbReference type="Proteomes" id="UP000762676"/>
    </source>
</evidence>